<gene>
    <name evidence="1" type="ORF">B0H16DRAFT_1875932</name>
</gene>
<evidence type="ECO:0000313" key="2">
    <source>
        <dbReference type="Proteomes" id="UP001215598"/>
    </source>
</evidence>
<dbReference type="Proteomes" id="UP001215598">
    <property type="component" value="Unassembled WGS sequence"/>
</dbReference>
<keyword evidence="2" id="KW-1185">Reference proteome</keyword>
<reference evidence="1" key="1">
    <citation type="submission" date="2023-03" db="EMBL/GenBank/DDBJ databases">
        <title>Massive genome expansion in bonnet fungi (Mycena s.s.) driven by repeated elements and novel gene families across ecological guilds.</title>
        <authorList>
            <consortium name="Lawrence Berkeley National Laboratory"/>
            <person name="Harder C.B."/>
            <person name="Miyauchi S."/>
            <person name="Viragh M."/>
            <person name="Kuo A."/>
            <person name="Thoen E."/>
            <person name="Andreopoulos B."/>
            <person name="Lu D."/>
            <person name="Skrede I."/>
            <person name="Drula E."/>
            <person name="Henrissat B."/>
            <person name="Morin E."/>
            <person name="Kohler A."/>
            <person name="Barry K."/>
            <person name="LaButti K."/>
            <person name="Morin E."/>
            <person name="Salamov A."/>
            <person name="Lipzen A."/>
            <person name="Mereny Z."/>
            <person name="Hegedus B."/>
            <person name="Baldrian P."/>
            <person name="Stursova M."/>
            <person name="Weitz H."/>
            <person name="Taylor A."/>
            <person name="Grigoriev I.V."/>
            <person name="Nagy L.G."/>
            <person name="Martin F."/>
            <person name="Kauserud H."/>
        </authorList>
    </citation>
    <scope>NUCLEOTIDE SEQUENCE</scope>
    <source>
        <strain evidence="1">CBHHK182m</strain>
    </source>
</reference>
<evidence type="ECO:0000313" key="1">
    <source>
        <dbReference type="EMBL" id="KAJ7785798.1"/>
    </source>
</evidence>
<sequence>MEPTSSMSVLEAFDWYQKTSIVDQLEAITPEQEAWLNENDDSIQEALSVLSYYAQTVSARPQNGSIEHSGSLFSFDPPEILFRHQGFIYTVSNPQHVAVLHTIRDWNSALAYIRSHADSRVPDAPFVFTVPATWHPDVFPGASHPGERKLYDIGPRDPLPAALHDADAYPVFCDAKNASEAQGLGTVRYTLYGWQKRNAYISCQCDGWCTMQHYFAAHYDVKEILDSEGNVLSVESGVDHILQGLSRL</sequence>
<dbReference type="AlphaFoldDB" id="A0AAD7KHD2"/>
<organism evidence="1 2">
    <name type="scientific">Mycena metata</name>
    <dbReference type="NCBI Taxonomy" id="1033252"/>
    <lineage>
        <taxon>Eukaryota</taxon>
        <taxon>Fungi</taxon>
        <taxon>Dikarya</taxon>
        <taxon>Basidiomycota</taxon>
        <taxon>Agaricomycotina</taxon>
        <taxon>Agaricomycetes</taxon>
        <taxon>Agaricomycetidae</taxon>
        <taxon>Agaricales</taxon>
        <taxon>Marasmiineae</taxon>
        <taxon>Mycenaceae</taxon>
        <taxon>Mycena</taxon>
    </lineage>
</organism>
<protein>
    <submittedName>
        <fullName evidence="1">Uncharacterized protein</fullName>
    </submittedName>
</protein>
<dbReference type="EMBL" id="JARKIB010000001">
    <property type="protein sequence ID" value="KAJ7785798.1"/>
    <property type="molecule type" value="Genomic_DNA"/>
</dbReference>
<comment type="caution">
    <text evidence="1">The sequence shown here is derived from an EMBL/GenBank/DDBJ whole genome shotgun (WGS) entry which is preliminary data.</text>
</comment>
<accession>A0AAD7KHD2</accession>
<name>A0AAD7KHD2_9AGAR</name>
<proteinExistence type="predicted"/>